<proteinExistence type="predicted"/>
<organism evidence="2 3">
    <name type="scientific">Phaeosphaeria nodorum (strain SN15 / ATCC MYA-4574 / FGSC 10173)</name>
    <name type="common">Glume blotch fungus</name>
    <name type="synonym">Parastagonospora nodorum</name>
    <dbReference type="NCBI Taxonomy" id="321614"/>
    <lineage>
        <taxon>Eukaryota</taxon>
        <taxon>Fungi</taxon>
        <taxon>Dikarya</taxon>
        <taxon>Ascomycota</taxon>
        <taxon>Pezizomycotina</taxon>
        <taxon>Dothideomycetes</taxon>
        <taxon>Pleosporomycetidae</taxon>
        <taxon>Pleosporales</taxon>
        <taxon>Pleosporineae</taxon>
        <taxon>Phaeosphaeriaceae</taxon>
        <taxon>Parastagonospora</taxon>
    </lineage>
</organism>
<dbReference type="OrthoDB" id="3781687at2759"/>
<dbReference type="AlphaFoldDB" id="A0A7U2EYZ3"/>
<reference evidence="3" key="1">
    <citation type="journal article" date="2021" name="BMC Genomics">
        <title>Chromosome-level genome assembly and manually-curated proteome of model necrotroph Parastagonospora nodorum Sn15 reveals a genome-wide trove of candidate effector homologs, and redundancy of virulence-related functions within an accessory chromosome.</title>
        <authorList>
            <person name="Bertazzoni S."/>
            <person name="Jones D.A.B."/>
            <person name="Phan H.T."/>
            <person name="Tan K.-C."/>
            <person name="Hane J.K."/>
        </authorList>
    </citation>
    <scope>NUCLEOTIDE SEQUENCE [LARGE SCALE GENOMIC DNA]</scope>
    <source>
        <strain evidence="3">SN15 / ATCC MYA-4574 / FGSC 10173)</strain>
    </source>
</reference>
<evidence type="ECO:0000313" key="3">
    <source>
        <dbReference type="Proteomes" id="UP000663193"/>
    </source>
</evidence>
<dbReference type="RefSeq" id="XP_001794292.1">
    <property type="nucleotide sequence ID" value="XM_001794240.1"/>
</dbReference>
<dbReference type="EMBL" id="CP069025">
    <property type="protein sequence ID" value="QRC93529.1"/>
    <property type="molecule type" value="Genomic_DNA"/>
</dbReference>
<dbReference type="KEGG" id="pno:SNOG_03743"/>
<dbReference type="OMA" id="HEPKHPW"/>
<feature type="compositionally biased region" description="Polar residues" evidence="1">
    <location>
        <begin position="237"/>
        <end position="246"/>
    </location>
</feature>
<dbReference type="VEuPathDB" id="FungiDB:JI435_037430"/>
<evidence type="ECO:0000256" key="1">
    <source>
        <dbReference type="SAM" id="MobiDB-lite"/>
    </source>
</evidence>
<keyword evidence="3" id="KW-1185">Reference proteome</keyword>
<feature type="compositionally biased region" description="Basic residues" evidence="1">
    <location>
        <begin position="163"/>
        <end position="172"/>
    </location>
</feature>
<feature type="region of interest" description="Disordered" evidence="1">
    <location>
        <begin position="114"/>
        <end position="263"/>
    </location>
</feature>
<evidence type="ECO:0000313" key="2">
    <source>
        <dbReference type="EMBL" id="QRC93529.1"/>
    </source>
</evidence>
<name>A0A7U2EYZ3_PHANO</name>
<protein>
    <submittedName>
        <fullName evidence="2">Uncharacterized protein</fullName>
    </submittedName>
</protein>
<feature type="compositionally biased region" description="Basic and acidic residues" evidence="1">
    <location>
        <begin position="173"/>
        <end position="184"/>
    </location>
</feature>
<dbReference type="Proteomes" id="UP000663193">
    <property type="component" value="Chromosome 3"/>
</dbReference>
<accession>A0A7U2EYZ3</accession>
<gene>
    <name evidence="2" type="ORF">JI435_037430</name>
</gene>
<sequence length="313" mass="35764">MGRFDTLNADTQDLVNCLLPALASSFHISDAVDIIPEDIRMRAWDCERRDHIKDETENDPRNWGVQFLKDLMAISRIKKGDLNLFQQDLRAKVAKHEEKHPWCRLSDIKELKDEYEHPNRKKPVPQEESGSSSTDSYLEELHEPELPSGMKRGRHEIYEARVQPKRRKVNRLRRSDDGGFERKDKAKARKSGFSMERDSPVDSPARSRPALRRPSRIIDSDGEEDARDSPYGKPSRTKAQTPSAYSMSPAPARLSSVIAEPIDTSDQPLAVQKMEAELEVAEAELKAARLKFAYCKAKEEAEEEARKRQSALK</sequence>